<dbReference type="EMBL" id="JBHULU010000012">
    <property type="protein sequence ID" value="MFD2514144.1"/>
    <property type="molecule type" value="Genomic_DNA"/>
</dbReference>
<sequence>MKIIILLIAILLGFGATLKKSAADQKEISARVETQSYQSYPNLLPEVKITALPS</sequence>
<keyword evidence="2" id="KW-1185">Reference proteome</keyword>
<proteinExistence type="predicted"/>
<comment type="caution">
    <text evidence="1">The sequence shown here is derived from an EMBL/GenBank/DDBJ whole genome shotgun (WGS) entry which is preliminary data.</text>
</comment>
<accession>A0ABW5IMY3</accession>
<dbReference type="Proteomes" id="UP001597544">
    <property type="component" value="Unassembled WGS sequence"/>
</dbReference>
<evidence type="ECO:0000313" key="2">
    <source>
        <dbReference type="Proteomes" id="UP001597544"/>
    </source>
</evidence>
<dbReference type="RefSeq" id="WP_377506101.1">
    <property type="nucleotide sequence ID" value="NZ_JBHULU010000012.1"/>
</dbReference>
<organism evidence="1 2">
    <name type="scientific">Pontibacter locisalis</name>
    <dbReference type="NCBI Taxonomy" id="1719035"/>
    <lineage>
        <taxon>Bacteria</taxon>
        <taxon>Pseudomonadati</taxon>
        <taxon>Bacteroidota</taxon>
        <taxon>Cytophagia</taxon>
        <taxon>Cytophagales</taxon>
        <taxon>Hymenobacteraceae</taxon>
        <taxon>Pontibacter</taxon>
    </lineage>
</organism>
<evidence type="ECO:0000313" key="1">
    <source>
        <dbReference type="EMBL" id="MFD2514144.1"/>
    </source>
</evidence>
<reference evidence="2" key="1">
    <citation type="journal article" date="2019" name="Int. J. Syst. Evol. Microbiol.">
        <title>The Global Catalogue of Microorganisms (GCM) 10K type strain sequencing project: providing services to taxonomists for standard genome sequencing and annotation.</title>
        <authorList>
            <consortium name="The Broad Institute Genomics Platform"/>
            <consortium name="The Broad Institute Genome Sequencing Center for Infectious Disease"/>
            <person name="Wu L."/>
            <person name="Ma J."/>
        </authorList>
    </citation>
    <scope>NUCLEOTIDE SEQUENCE [LARGE SCALE GENOMIC DNA]</scope>
    <source>
        <strain evidence="2">KCTC 42498</strain>
    </source>
</reference>
<gene>
    <name evidence="1" type="ORF">ACFSRY_09725</name>
</gene>
<protein>
    <submittedName>
        <fullName evidence="1">Uncharacterized protein</fullName>
    </submittedName>
</protein>
<name>A0ABW5IMY3_9BACT</name>